<dbReference type="PANTHER" id="PTHR31891">
    <property type="entry name" value="FORMAMIDASE C869.04-RELATED"/>
    <property type="match status" value="1"/>
</dbReference>
<dbReference type="PANTHER" id="PTHR31891:SF1">
    <property type="entry name" value="FORMAMIDASE C869.04-RELATED"/>
    <property type="match status" value="1"/>
</dbReference>
<dbReference type="SUPFAM" id="SSF141130">
    <property type="entry name" value="Acetamidase/Formamidase-like"/>
    <property type="match status" value="1"/>
</dbReference>
<dbReference type="KEGG" id="psua:FLK61_33500"/>
<proteinExistence type="predicted"/>
<dbReference type="EMBL" id="CP041372">
    <property type="protein sequence ID" value="QKS71605.1"/>
    <property type="molecule type" value="Genomic_DNA"/>
</dbReference>
<dbReference type="AlphaFoldDB" id="A0A859FHB9"/>
<reference evidence="2" key="1">
    <citation type="submission" date="2019-07" db="EMBL/GenBank/DDBJ databases">
        <title>Bacillus alkalisoli sp. nov. isolated from saline soil.</title>
        <authorList>
            <person name="Sun J.-Q."/>
            <person name="Xu L."/>
        </authorList>
    </citation>
    <scope>NUCLEOTIDE SEQUENCE [LARGE SCALE GENOMIC DNA]</scope>
    <source>
        <strain evidence="2">M4U3P1</strain>
    </source>
</reference>
<gene>
    <name evidence="1" type="ORF">FLK61_33500</name>
</gene>
<dbReference type="Proteomes" id="UP000318138">
    <property type="component" value="Chromosome"/>
</dbReference>
<organism evidence="1 2">
    <name type="scientific">Paenalkalicoccus suaedae</name>
    <dbReference type="NCBI Taxonomy" id="2592382"/>
    <lineage>
        <taxon>Bacteria</taxon>
        <taxon>Bacillati</taxon>
        <taxon>Bacillota</taxon>
        <taxon>Bacilli</taxon>
        <taxon>Bacillales</taxon>
        <taxon>Bacillaceae</taxon>
        <taxon>Paenalkalicoccus</taxon>
    </lineage>
</organism>
<dbReference type="Gene3D" id="3.10.28.20">
    <property type="entry name" value="Acetamidase/Formamidase-like domains"/>
    <property type="match status" value="1"/>
</dbReference>
<dbReference type="GO" id="GO:0016811">
    <property type="term" value="F:hydrolase activity, acting on carbon-nitrogen (but not peptide) bonds, in linear amides"/>
    <property type="evidence" value="ECO:0007669"/>
    <property type="project" value="InterPro"/>
</dbReference>
<dbReference type="Gene3D" id="2.60.120.580">
    <property type="entry name" value="Acetamidase/Formamidase-like domains"/>
    <property type="match status" value="1"/>
</dbReference>
<evidence type="ECO:0000313" key="1">
    <source>
        <dbReference type="EMBL" id="QKS71605.1"/>
    </source>
</evidence>
<protein>
    <submittedName>
        <fullName evidence="1">Acetamidase/formamidase family protein</fullName>
    </submittedName>
</protein>
<sequence>MTHHTIALKKEHLRGSFNKDRQPIVTIESGDTFSVTTPDIEWGYSPNKGEPRKIYEPAQKEANPIHPMIGPIAISGAKTGMVVEIKIKRISPGWYGRNWAGGGSNYQNEAVGISQEPKLTVDWLIEDGFVKTTLSNKPFALHARPFLGLIGLAPGVDGTHITSPPRRTGGNIDCRELIESSSLFLPVEVDGAHVYVGDGHALQADGETSGTAIECPTNTTLEVTLHTGTLQAPMAKTPTEMLFFGFDEDLNLATQQALGSAVTYLEEEYQITRTEAMALSSTVVDLRITQIVNGVKGVHAAIQHDAIKKTFLE</sequence>
<name>A0A859FHB9_9BACI</name>
<dbReference type="RefSeq" id="WP_176009640.1">
    <property type="nucleotide sequence ID" value="NZ_CP041372.2"/>
</dbReference>
<dbReference type="InterPro" id="IPR004304">
    <property type="entry name" value="FmdA_AmdA"/>
</dbReference>
<keyword evidence="2" id="KW-1185">Reference proteome</keyword>
<evidence type="ECO:0000313" key="2">
    <source>
        <dbReference type="Proteomes" id="UP000318138"/>
    </source>
</evidence>
<accession>A0A859FHB9</accession>
<dbReference type="Pfam" id="PF03069">
    <property type="entry name" value="FmdA_AmdA"/>
    <property type="match status" value="2"/>
</dbReference>